<accession>A0A835XW27</accession>
<dbReference type="PANTHER" id="PTHR31867">
    <property type="entry name" value="EXPANSIN-A15"/>
    <property type="match status" value="1"/>
</dbReference>
<feature type="region of interest" description="Disordered" evidence="1">
    <location>
        <begin position="111"/>
        <end position="134"/>
    </location>
</feature>
<dbReference type="Gene3D" id="2.40.40.10">
    <property type="entry name" value="RlpA-like domain"/>
    <property type="match status" value="1"/>
</dbReference>
<evidence type="ECO:0000256" key="1">
    <source>
        <dbReference type="SAM" id="MobiDB-lite"/>
    </source>
</evidence>
<evidence type="ECO:0000259" key="2">
    <source>
        <dbReference type="PROSITE" id="PS50842"/>
    </source>
</evidence>
<dbReference type="InterPro" id="IPR007112">
    <property type="entry name" value="Expansin/allergen_DPBB_dom"/>
</dbReference>
<protein>
    <recommendedName>
        <fullName evidence="2">Expansin-like EG45 domain-containing protein</fullName>
    </recommendedName>
</protein>
<dbReference type="SMART" id="SM00837">
    <property type="entry name" value="DPBB_1"/>
    <property type="match status" value="1"/>
</dbReference>
<feature type="domain" description="Expansin-like EG45" evidence="2">
    <location>
        <begin position="11"/>
        <end position="108"/>
    </location>
</feature>
<dbReference type="InterPro" id="IPR002963">
    <property type="entry name" value="Expansin"/>
</dbReference>
<gene>
    <name evidence="3" type="ORF">HYH03_010458</name>
</gene>
<dbReference type="Pfam" id="PF03330">
    <property type="entry name" value="DPBB_1"/>
    <property type="match status" value="1"/>
</dbReference>
<dbReference type="InterPro" id="IPR036908">
    <property type="entry name" value="RlpA-like_sf"/>
</dbReference>
<organism evidence="3 4">
    <name type="scientific">Edaphochlamys debaryana</name>
    <dbReference type="NCBI Taxonomy" id="47281"/>
    <lineage>
        <taxon>Eukaryota</taxon>
        <taxon>Viridiplantae</taxon>
        <taxon>Chlorophyta</taxon>
        <taxon>core chlorophytes</taxon>
        <taxon>Chlorophyceae</taxon>
        <taxon>CS clade</taxon>
        <taxon>Chlamydomonadales</taxon>
        <taxon>Chlamydomonadales incertae sedis</taxon>
        <taxon>Edaphochlamys</taxon>
    </lineage>
</organism>
<dbReference type="GO" id="GO:0009664">
    <property type="term" value="P:plant-type cell wall organization"/>
    <property type="evidence" value="ECO:0007669"/>
    <property type="project" value="InterPro"/>
</dbReference>
<dbReference type="EMBL" id="JAEHOE010000055">
    <property type="protein sequence ID" value="KAG2491251.1"/>
    <property type="molecule type" value="Genomic_DNA"/>
</dbReference>
<name>A0A835XW27_9CHLO</name>
<dbReference type="SUPFAM" id="SSF50685">
    <property type="entry name" value="Barwin-like endoglucanases"/>
    <property type="match status" value="1"/>
</dbReference>
<keyword evidence="4" id="KW-1185">Reference proteome</keyword>
<dbReference type="Proteomes" id="UP000612055">
    <property type="component" value="Unassembled WGS sequence"/>
</dbReference>
<dbReference type="InterPro" id="IPR009009">
    <property type="entry name" value="RlpA-like_DPBB"/>
</dbReference>
<comment type="caution">
    <text evidence="3">The sequence shown here is derived from an EMBL/GenBank/DDBJ whole genome shotgun (WGS) entry which is preliminary data.</text>
</comment>
<sequence length="312" mass="34434">MPDVSPNYADSCGTCYEVQCNPSTFTDGYGQQLDRNSACRDSGASLVFRVTDTCPCVYPSNAYSNKRWCCGDMPHLDLSIWGFEKLADTSNGVIGIRFRRVPCDYKPEKVASPIANPTQGEQPPSGAKRTEIRPWEELSKTETAIAYDGSFQSGFWDGSYNVQGEWNMRGVSTGQAKCGNVQPKGAHVFKTSQGSFKDHIAVSFMIYMDTKTSIEKGVVVVIGGQNGDCAAVDLTEIKATAFQPTCTDCNTYWWKFEVYMSAFAGYGPSSVINNSDYFLGCGGNSPEQLEYVEVRNYRDNAEPMCVDRVQLK</sequence>
<proteinExistence type="predicted"/>
<evidence type="ECO:0000313" key="3">
    <source>
        <dbReference type="EMBL" id="KAG2491251.1"/>
    </source>
</evidence>
<dbReference type="AlphaFoldDB" id="A0A835XW27"/>
<reference evidence="3" key="1">
    <citation type="journal article" date="2020" name="bioRxiv">
        <title>Comparative genomics of Chlamydomonas.</title>
        <authorList>
            <person name="Craig R.J."/>
            <person name="Hasan A.R."/>
            <person name="Ness R.W."/>
            <person name="Keightley P.D."/>
        </authorList>
    </citation>
    <scope>NUCLEOTIDE SEQUENCE</scope>
    <source>
        <strain evidence="3">CCAP 11/70</strain>
    </source>
</reference>
<dbReference type="CDD" id="cd22271">
    <property type="entry name" value="DPBB_EXP_N-like"/>
    <property type="match status" value="1"/>
</dbReference>
<dbReference type="PROSITE" id="PS50842">
    <property type="entry name" value="EXPANSIN_EG45"/>
    <property type="match status" value="1"/>
</dbReference>
<dbReference type="OrthoDB" id="5823761at2759"/>
<evidence type="ECO:0000313" key="4">
    <source>
        <dbReference type="Proteomes" id="UP000612055"/>
    </source>
</evidence>